<gene>
    <name evidence="1" type="ORF">PS9374_05165</name>
</gene>
<keyword evidence="2" id="KW-1185">Reference proteome</keyword>
<organism evidence="1 2">
    <name type="scientific">Planomonospora sphaerica</name>
    <dbReference type="NCBI Taxonomy" id="161355"/>
    <lineage>
        <taxon>Bacteria</taxon>
        <taxon>Bacillati</taxon>
        <taxon>Actinomycetota</taxon>
        <taxon>Actinomycetes</taxon>
        <taxon>Streptosporangiales</taxon>
        <taxon>Streptosporangiaceae</taxon>
        <taxon>Planomonospora</taxon>
    </lineage>
</organism>
<accession>A0A171DKZ6</accession>
<reference evidence="2" key="2">
    <citation type="submission" date="2016-04" db="EMBL/GenBank/DDBJ databases">
        <title>Planomonospora sphaerica JCM9374 whole genome shotgun sequence.</title>
        <authorList>
            <person name="Suzuki T."/>
            <person name="Dohra H."/>
            <person name="Kodani S."/>
        </authorList>
    </citation>
    <scope>NUCLEOTIDE SEQUENCE [LARGE SCALE GENOMIC DNA]</scope>
    <source>
        <strain evidence="2">JCM 9374</strain>
    </source>
</reference>
<name>A0A171DKZ6_9ACTN</name>
<reference evidence="1 2" key="1">
    <citation type="journal article" date="2016" name="Genome Announc.">
        <title>Draft Genome Sequence of Planomonospora sphaerica JCM9374, a Rare Actinomycete.</title>
        <authorList>
            <person name="Dohra H."/>
            <person name="Suzuki T."/>
            <person name="Inoue Y."/>
            <person name="Kodani S."/>
        </authorList>
    </citation>
    <scope>NUCLEOTIDE SEQUENCE [LARGE SCALE GENOMIC DNA]</scope>
    <source>
        <strain evidence="1 2">JCM 9374</strain>
    </source>
</reference>
<sequence>MLPGALPVEAFAASNTVILAVANELTAGTIETVLAKSDLKLGVEALAGAPARQANPFADASPVRVRHPLAADDTDETPWLTDRGCASASAEEFKRGLQLPQPDNPHITVEVTLSADSVAVRPQ</sequence>
<dbReference type="EMBL" id="BDCX01000013">
    <property type="protein sequence ID" value="GAT69490.1"/>
    <property type="molecule type" value="Genomic_DNA"/>
</dbReference>
<dbReference type="STRING" id="161355.PS9374_05165"/>
<proteinExistence type="predicted"/>
<dbReference type="AlphaFoldDB" id="A0A171DKZ6"/>
<protein>
    <submittedName>
        <fullName evidence="1">Uncharacterized protein</fullName>
    </submittedName>
</protein>
<comment type="caution">
    <text evidence="1">The sequence shown here is derived from an EMBL/GenBank/DDBJ whole genome shotgun (WGS) entry which is preliminary data.</text>
</comment>
<dbReference type="Proteomes" id="UP000077701">
    <property type="component" value="Unassembled WGS sequence"/>
</dbReference>
<evidence type="ECO:0000313" key="2">
    <source>
        <dbReference type="Proteomes" id="UP000077701"/>
    </source>
</evidence>
<evidence type="ECO:0000313" key="1">
    <source>
        <dbReference type="EMBL" id="GAT69490.1"/>
    </source>
</evidence>